<proteinExistence type="predicted"/>
<name>A0A1D7W0K4_BREAU</name>
<evidence type="ECO:0000313" key="2">
    <source>
        <dbReference type="EMBL" id="AOP52543.1"/>
    </source>
</evidence>
<evidence type="ECO:0000313" key="3">
    <source>
        <dbReference type="Proteomes" id="UP000094793"/>
    </source>
</evidence>
<evidence type="ECO:0000256" key="1">
    <source>
        <dbReference type="SAM" id="MobiDB-lite"/>
    </source>
</evidence>
<feature type="region of interest" description="Disordered" evidence="1">
    <location>
        <begin position="1"/>
        <end position="46"/>
    </location>
</feature>
<organism evidence="2 3">
    <name type="scientific">Brevibacterium aurantiacum</name>
    <dbReference type="NCBI Taxonomy" id="273384"/>
    <lineage>
        <taxon>Bacteria</taxon>
        <taxon>Bacillati</taxon>
        <taxon>Actinomycetota</taxon>
        <taxon>Actinomycetes</taxon>
        <taxon>Micrococcales</taxon>
        <taxon>Brevibacteriaceae</taxon>
        <taxon>Brevibacterium</taxon>
    </lineage>
</organism>
<sequence>MAEVDSSQPVPGSVEDVHLWEESDNSELVESHSTDRFGDGFPTTVG</sequence>
<dbReference type="KEGG" id="blin:BLSMQ_0829"/>
<gene>
    <name evidence="2" type="ORF">BLSMQ_0829</name>
</gene>
<feature type="compositionally biased region" description="Basic and acidic residues" evidence="1">
    <location>
        <begin position="29"/>
        <end position="38"/>
    </location>
</feature>
<accession>A0A1D7W0K4</accession>
<protein>
    <submittedName>
        <fullName evidence="2">Uncharacterized protein</fullName>
    </submittedName>
</protein>
<dbReference type="Proteomes" id="UP000094793">
    <property type="component" value="Chromosome"/>
</dbReference>
<dbReference type="EMBL" id="CP017150">
    <property type="protein sequence ID" value="AOP52543.1"/>
    <property type="molecule type" value="Genomic_DNA"/>
</dbReference>
<feature type="compositionally biased region" description="Polar residues" evidence="1">
    <location>
        <begin position="1"/>
        <end position="10"/>
    </location>
</feature>
<dbReference type="AlphaFoldDB" id="A0A1D7W0K4"/>
<reference evidence="3" key="1">
    <citation type="submission" date="2016-09" db="EMBL/GenBank/DDBJ databases">
        <title>Complete Genome Sequence of Brevibacterium linens SMQ-1335.</title>
        <authorList>
            <person name="de Melo A.G."/>
            <person name="Labrie S.J."/>
            <person name="Dumaresq J."/>
            <person name="Roberts R.J."/>
            <person name="Tremblay D.M."/>
            <person name="Moineau S."/>
        </authorList>
    </citation>
    <scope>NUCLEOTIDE SEQUENCE [LARGE SCALE GENOMIC DNA]</scope>
    <source>
        <strain evidence="3">SMQ-1335</strain>
    </source>
</reference>